<comment type="caution">
    <text evidence="3">The sequence shown here is derived from an EMBL/GenBank/DDBJ whole genome shotgun (WGS) entry which is preliminary data.</text>
</comment>
<protein>
    <recommendedName>
        <fullName evidence="2">Tyr recombinase domain-containing protein</fullName>
    </recommendedName>
</protein>
<dbReference type="GO" id="GO:0006310">
    <property type="term" value="P:DNA recombination"/>
    <property type="evidence" value="ECO:0007669"/>
    <property type="project" value="UniProtKB-KW"/>
</dbReference>
<dbReference type="InterPro" id="IPR013762">
    <property type="entry name" value="Integrase-like_cat_sf"/>
</dbReference>
<proteinExistence type="predicted"/>
<dbReference type="InterPro" id="IPR011010">
    <property type="entry name" value="DNA_brk_join_enz"/>
</dbReference>
<dbReference type="PANTHER" id="PTHR30349">
    <property type="entry name" value="PHAGE INTEGRASE-RELATED"/>
    <property type="match status" value="1"/>
</dbReference>
<organism evidence="3 4">
    <name type="scientific">Solobacterium moorei</name>
    <dbReference type="NCBI Taxonomy" id="102148"/>
    <lineage>
        <taxon>Bacteria</taxon>
        <taxon>Bacillati</taxon>
        <taxon>Bacillota</taxon>
        <taxon>Erysipelotrichia</taxon>
        <taxon>Erysipelotrichales</taxon>
        <taxon>Erysipelotrichaceae</taxon>
        <taxon>Solobacterium</taxon>
    </lineage>
</organism>
<gene>
    <name evidence="3" type="ORF">DWX20_09595</name>
</gene>
<reference evidence="3 4" key="1">
    <citation type="submission" date="2018-08" db="EMBL/GenBank/DDBJ databases">
        <title>A genome reference for cultivated species of the human gut microbiota.</title>
        <authorList>
            <person name="Zou Y."/>
            <person name="Xue W."/>
            <person name="Luo G."/>
        </authorList>
    </citation>
    <scope>NUCLEOTIDE SEQUENCE [LARGE SCALE GENOMIC DNA]</scope>
    <source>
        <strain evidence="3 4">AF18-46</strain>
    </source>
</reference>
<evidence type="ECO:0000256" key="1">
    <source>
        <dbReference type="ARBA" id="ARBA00023172"/>
    </source>
</evidence>
<name>A0A412PAR7_9FIRM</name>
<dbReference type="InterPro" id="IPR002104">
    <property type="entry name" value="Integrase_catalytic"/>
</dbReference>
<dbReference type="InterPro" id="IPR050090">
    <property type="entry name" value="Tyrosine_recombinase_XerCD"/>
</dbReference>
<dbReference type="GO" id="GO:0003677">
    <property type="term" value="F:DNA binding"/>
    <property type="evidence" value="ECO:0007669"/>
    <property type="project" value="InterPro"/>
</dbReference>
<dbReference type="Pfam" id="PF00589">
    <property type="entry name" value="Phage_integrase"/>
    <property type="match status" value="1"/>
</dbReference>
<evidence type="ECO:0000313" key="4">
    <source>
        <dbReference type="Proteomes" id="UP000284731"/>
    </source>
</evidence>
<dbReference type="EMBL" id="QRWX01000005">
    <property type="protein sequence ID" value="RGT53681.1"/>
    <property type="molecule type" value="Genomic_DNA"/>
</dbReference>
<dbReference type="PANTHER" id="PTHR30349:SF82">
    <property type="entry name" value="INTEGRASE_RECOMBINASE YOEC-RELATED"/>
    <property type="match status" value="1"/>
</dbReference>
<keyword evidence="1" id="KW-0233">DNA recombination</keyword>
<dbReference type="PROSITE" id="PS51898">
    <property type="entry name" value="TYR_RECOMBINASE"/>
    <property type="match status" value="1"/>
</dbReference>
<sequence>MENAFATQTQSVRKKINSISSMALNWHLRECGVILMPRIYKRFKPHGSTYVRKTAYKHGREVVKPIDVEDFEEMVRICLVHRDEYKPTSKQYFKWYRNYIILIIGVNTGCRINTILESTPRDFAGGRVTVTEHKTGKRQQYKLSDDIYKVLKKYIDTYNFTMNEFMFPKDRVNRDAIDRSTAWRFIKKLADEAKIEYPIACHSLRKSYGRWIWDQTHDLLLVQQLLQHSSAEETQRYICLEPHDVEKVRGEINHLPNYD</sequence>
<dbReference type="AlphaFoldDB" id="A0A412PAR7"/>
<dbReference type="Proteomes" id="UP000284731">
    <property type="component" value="Unassembled WGS sequence"/>
</dbReference>
<feature type="domain" description="Tyr recombinase" evidence="2">
    <location>
        <begin position="61"/>
        <end position="250"/>
    </location>
</feature>
<evidence type="ECO:0000313" key="3">
    <source>
        <dbReference type="EMBL" id="RGT53681.1"/>
    </source>
</evidence>
<evidence type="ECO:0000259" key="2">
    <source>
        <dbReference type="PROSITE" id="PS51898"/>
    </source>
</evidence>
<dbReference type="GO" id="GO:0015074">
    <property type="term" value="P:DNA integration"/>
    <property type="evidence" value="ECO:0007669"/>
    <property type="project" value="InterPro"/>
</dbReference>
<dbReference type="SUPFAM" id="SSF56349">
    <property type="entry name" value="DNA breaking-rejoining enzymes"/>
    <property type="match status" value="1"/>
</dbReference>
<dbReference type="Gene3D" id="1.10.443.10">
    <property type="entry name" value="Intergrase catalytic core"/>
    <property type="match status" value="1"/>
</dbReference>
<accession>A0A412PAR7</accession>